<accession>A0A345GTF4</accession>
<gene>
    <name evidence="1" type="primary">130</name>
    <name evidence="1" type="ORF">SEA_ANNADREAMY_130</name>
</gene>
<keyword evidence="2" id="KW-1185">Reference proteome</keyword>
<reference evidence="1 2" key="1">
    <citation type="submission" date="2018-06" db="EMBL/GenBank/DDBJ databases">
        <authorList>
            <person name="Moussa A."/>
            <person name="Couoh J.M."/>
            <person name="Harbem L."/>
            <person name="Okocha J.C."/>
            <person name="Taylor D."/>
            <person name="Teutsch A.B."/>
            <person name="Smith B.R."/>
            <person name="Suri N."/>
            <person name="Layton S.R."/>
            <person name="Kim T."/>
            <person name="Hughes L.E."/>
            <person name="Garlena R.A."/>
            <person name="Russell D.A."/>
            <person name="Pope W.H."/>
            <person name="Jacobs-Sera D."/>
            <person name="Hatfull G.F."/>
        </authorList>
    </citation>
    <scope>NUCLEOTIDE SEQUENCE [LARGE SCALE GENOMIC DNA]</scope>
</reference>
<dbReference type="KEGG" id="vg:55609272"/>
<dbReference type="Proteomes" id="UP000259354">
    <property type="component" value="Segment"/>
</dbReference>
<sequence>MSIFNRDGFRNGQKVYIPKMGQYGVVKMKRGGLIKVKPYKSDNEIWVHPYEIEDGR</sequence>
<evidence type="ECO:0000313" key="1">
    <source>
        <dbReference type="EMBL" id="AXG66226.1"/>
    </source>
</evidence>
<protein>
    <submittedName>
        <fullName evidence="1">Uncharacterized protein</fullName>
    </submittedName>
</protein>
<proteinExistence type="predicted"/>
<dbReference type="RefSeq" id="YP_009839075.1">
    <property type="nucleotide sequence ID" value="NC_048719.1"/>
</dbReference>
<name>A0A345GTF4_9CAUD</name>
<evidence type="ECO:0000313" key="2">
    <source>
        <dbReference type="Proteomes" id="UP000259354"/>
    </source>
</evidence>
<dbReference type="GeneID" id="55609272"/>
<dbReference type="EMBL" id="MH536811">
    <property type="protein sequence ID" value="AXG66226.1"/>
    <property type="molecule type" value="Genomic_DNA"/>
</dbReference>
<organism evidence="1 2">
    <name type="scientific">Streptomyces phage Annadreamy</name>
    <dbReference type="NCBI Taxonomy" id="2250335"/>
    <lineage>
        <taxon>Viruses</taxon>
        <taxon>Duplodnaviria</taxon>
        <taxon>Heunggongvirae</taxon>
        <taxon>Uroviricota</taxon>
        <taxon>Caudoviricetes</taxon>
        <taxon>Stanwilliamsviridae</taxon>
        <taxon>Loccivirinae</taxon>
        <taxon>Annadreamyvirus</taxon>
        <taxon>Annadreamyvirus annadreamy</taxon>
    </lineage>
</organism>